<accession>A0A956RNW1</accession>
<keyword evidence="2" id="KW-0479">Metal-binding</keyword>
<dbReference type="CDD" id="cd00207">
    <property type="entry name" value="fer2"/>
    <property type="match status" value="1"/>
</dbReference>
<evidence type="ECO:0000256" key="2">
    <source>
        <dbReference type="ARBA" id="ARBA00022723"/>
    </source>
</evidence>
<proteinExistence type="predicted"/>
<name>A0A956RNW1_UNCEI</name>
<evidence type="ECO:0000259" key="6">
    <source>
        <dbReference type="PROSITE" id="PS51085"/>
    </source>
</evidence>
<evidence type="ECO:0000256" key="5">
    <source>
        <dbReference type="ARBA" id="ARBA00023014"/>
    </source>
</evidence>
<keyword evidence="4" id="KW-0408">Iron</keyword>
<reference evidence="7" key="1">
    <citation type="submission" date="2020-04" db="EMBL/GenBank/DDBJ databases">
        <authorList>
            <person name="Zhang T."/>
        </authorList>
    </citation>
    <scope>NUCLEOTIDE SEQUENCE</scope>
    <source>
        <strain evidence="7">HKST-UBA01</strain>
    </source>
</reference>
<dbReference type="InterPro" id="IPR012675">
    <property type="entry name" value="Beta-grasp_dom_sf"/>
</dbReference>
<dbReference type="AlphaFoldDB" id="A0A956RNW1"/>
<sequence>MSSTEIIVNGVHHLVDADDDTPLLWVIRDILGLTGTKYGCGEGSCGACTVLEADEPVRSCQTNLSEAAGLSYTTIEGFAEKPGADACQSAWVEEEVSQCGYCQAGFLLEVWALLGRKPEPTDDLVEKTLNDHICRCGTYPRIRRAIRRAASSRGGK</sequence>
<dbReference type="Gene3D" id="1.10.150.120">
    <property type="entry name" value="[2Fe-2S]-binding domain"/>
    <property type="match status" value="1"/>
</dbReference>
<dbReference type="EMBL" id="JAGQHR010000010">
    <property type="protein sequence ID" value="MCA9726209.1"/>
    <property type="molecule type" value="Genomic_DNA"/>
</dbReference>
<evidence type="ECO:0000256" key="3">
    <source>
        <dbReference type="ARBA" id="ARBA00023002"/>
    </source>
</evidence>
<dbReference type="PROSITE" id="PS51085">
    <property type="entry name" value="2FE2S_FER_2"/>
    <property type="match status" value="1"/>
</dbReference>
<reference evidence="7" key="2">
    <citation type="journal article" date="2021" name="Microbiome">
        <title>Successional dynamics and alternative stable states in a saline activated sludge microbial community over 9 years.</title>
        <authorList>
            <person name="Wang Y."/>
            <person name="Ye J."/>
            <person name="Ju F."/>
            <person name="Liu L."/>
            <person name="Boyd J.A."/>
            <person name="Deng Y."/>
            <person name="Parks D.H."/>
            <person name="Jiang X."/>
            <person name="Yin X."/>
            <person name="Woodcroft B.J."/>
            <person name="Tyson G.W."/>
            <person name="Hugenholtz P."/>
            <person name="Polz M.F."/>
            <person name="Zhang T."/>
        </authorList>
    </citation>
    <scope>NUCLEOTIDE SEQUENCE</scope>
    <source>
        <strain evidence="7">HKST-UBA01</strain>
    </source>
</reference>
<dbReference type="GO" id="GO:0016491">
    <property type="term" value="F:oxidoreductase activity"/>
    <property type="evidence" value="ECO:0007669"/>
    <property type="project" value="UniProtKB-KW"/>
</dbReference>
<organism evidence="7 8">
    <name type="scientific">Eiseniibacteriota bacterium</name>
    <dbReference type="NCBI Taxonomy" id="2212470"/>
    <lineage>
        <taxon>Bacteria</taxon>
        <taxon>Candidatus Eiseniibacteriota</taxon>
    </lineage>
</organism>
<dbReference type="Pfam" id="PF00111">
    <property type="entry name" value="Fer2"/>
    <property type="match status" value="1"/>
</dbReference>
<dbReference type="GO" id="GO:0051537">
    <property type="term" value="F:2 iron, 2 sulfur cluster binding"/>
    <property type="evidence" value="ECO:0007669"/>
    <property type="project" value="UniProtKB-KW"/>
</dbReference>
<evidence type="ECO:0000256" key="4">
    <source>
        <dbReference type="ARBA" id="ARBA00023004"/>
    </source>
</evidence>
<dbReference type="InterPro" id="IPR051452">
    <property type="entry name" value="Diverse_Oxidoreductases"/>
</dbReference>
<evidence type="ECO:0000256" key="1">
    <source>
        <dbReference type="ARBA" id="ARBA00022714"/>
    </source>
</evidence>
<dbReference type="PANTHER" id="PTHR44379">
    <property type="entry name" value="OXIDOREDUCTASE WITH IRON-SULFUR SUBUNIT"/>
    <property type="match status" value="1"/>
</dbReference>
<keyword evidence="1" id="KW-0001">2Fe-2S</keyword>
<dbReference type="PROSITE" id="PS00197">
    <property type="entry name" value="2FE2S_FER_1"/>
    <property type="match status" value="1"/>
</dbReference>
<keyword evidence="3" id="KW-0560">Oxidoreductase</keyword>
<comment type="caution">
    <text evidence="7">The sequence shown here is derived from an EMBL/GenBank/DDBJ whole genome shotgun (WGS) entry which is preliminary data.</text>
</comment>
<evidence type="ECO:0000313" key="8">
    <source>
        <dbReference type="Proteomes" id="UP000697710"/>
    </source>
</evidence>
<dbReference type="Pfam" id="PF01799">
    <property type="entry name" value="Fer2_2"/>
    <property type="match status" value="1"/>
</dbReference>
<gene>
    <name evidence="7" type="ORF">KC729_00895</name>
</gene>
<keyword evidence="5" id="KW-0411">Iron-sulfur</keyword>
<dbReference type="PANTHER" id="PTHR44379:SF2">
    <property type="entry name" value="BLR6218 PROTEIN"/>
    <property type="match status" value="1"/>
</dbReference>
<dbReference type="Proteomes" id="UP000697710">
    <property type="component" value="Unassembled WGS sequence"/>
</dbReference>
<dbReference type="InterPro" id="IPR036010">
    <property type="entry name" value="2Fe-2S_ferredoxin-like_sf"/>
</dbReference>
<dbReference type="InterPro" id="IPR036884">
    <property type="entry name" value="2Fe-2S-bd_dom_sf"/>
</dbReference>
<evidence type="ECO:0000313" key="7">
    <source>
        <dbReference type="EMBL" id="MCA9726209.1"/>
    </source>
</evidence>
<dbReference type="InterPro" id="IPR006058">
    <property type="entry name" value="2Fe2S_fd_BS"/>
</dbReference>
<dbReference type="SUPFAM" id="SSF47741">
    <property type="entry name" value="CO dehydrogenase ISP C-domain like"/>
    <property type="match status" value="1"/>
</dbReference>
<dbReference type="InterPro" id="IPR001041">
    <property type="entry name" value="2Fe-2S_ferredoxin-type"/>
</dbReference>
<dbReference type="InterPro" id="IPR002888">
    <property type="entry name" value="2Fe-2S-bd"/>
</dbReference>
<dbReference type="GO" id="GO:0046872">
    <property type="term" value="F:metal ion binding"/>
    <property type="evidence" value="ECO:0007669"/>
    <property type="project" value="UniProtKB-KW"/>
</dbReference>
<feature type="domain" description="2Fe-2S ferredoxin-type" evidence="6">
    <location>
        <begin position="2"/>
        <end position="78"/>
    </location>
</feature>
<protein>
    <submittedName>
        <fullName evidence="7">(2Fe-2S)-binding protein</fullName>
    </submittedName>
</protein>
<dbReference type="SUPFAM" id="SSF54292">
    <property type="entry name" value="2Fe-2S ferredoxin-like"/>
    <property type="match status" value="1"/>
</dbReference>
<dbReference type="Gene3D" id="3.10.20.30">
    <property type="match status" value="1"/>
</dbReference>